<comment type="function">
    <text evidence="3">Antitoxin component of a type II toxin-antitoxin (TA) system.</text>
</comment>
<dbReference type="InterPro" id="IPR006442">
    <property type="entry name" value="Antitoxin_Phd/YefM"/>
</dbReference>
<dbReference type="Pfam" id="PF08327">
    <property type="entry name" value="AHSA1"/>
    <property type="match status" value="1"/>
</dbReference>
<proteinExistence type="inferred from homology"/>
<dbReference type="InterPro" id="IPR036165">
    <property type="entry name" value="YefM-like_sf"/>
</dbReference>
<dbReference type="EMBL" id="FN563149">
    <property type="protein sequence ID" value="CBH49408.1"/>
    <property type="molecule type" value="Genomic_DNA"/>
</dbReference>
<dbReference type="KEGG" id="req:REQ_34130"/>
<evidence type="ECO:0000313" key="5">
    <source>
        <dbReference type="EMBL" id="CBH49408.1"/>
    </source>
</evidence>
<protein>
    <recommendedName>
        <fullName evidence="3">Antitoxin</fullName>
    </recommendedName>
</protein>
<dbReference type="SUPFAM" id="SSF55961">
    <property type="entry name" value="Bet v1-like"/>
    <property type="match status" value="1"/>
</dbReference>
<dbReference type="InterPro" id="IPR023393">
    <property type="entry name" value="START-like_dom_sf"/>
</dbReference>
<reference evidence="5" key="1">
    <citation type="journal article" date="2010" name="PLoS Genet.">
        <title>The genome of a pathogenic rhodococcus: cooptive virulence underpinned by key gene acquisitions.</title>
        <authorList>
            <person name="Letek M."/>
            <person name="Gonzalez P."/>
            <person name="Macarthur I."/>
            <person name="Rodriguez H."/>
            <person name="Freeman T.C."/>
            <person name="Valero-Rello A."/>
            <person name="Blanco M."/>
            <person name="Buckley T."/>
            <person name="Cherevach I."/>
            <person name="Fahey R."/>
            <person name="Hapeshi A."/>
            <person name="Holdstock J."/>
            <person name="Leadon D."/>
            <person name="Navas J."/>
            <person name="Ocampo A."/>
            <person name="Quail M.A."/>
            <person name="Sanders M."/>
            <person name="Scortti M.M."/>
            <person name="Prescott J.F."/>
            <person name="Fogarty U."/>
            <person name="Meijer W.G."/>
            <person name="Parkhill J."/>
            <person name="Bentley S.D."/>
            <person name="Vazquez-Boland J.A."/>
        </authorList>
    </citation>
    <scope>NUCLEOTIDE SEQUENCE [LARGE SCALE GENOMIC DNA]</scope>
    <source>
        <strain evidence="5 6">103S</strain>
    </source>
</reference>
<feature type="domain" description="Activator of Hsp90 ATPase homologue 1/2-like C-terminal" evidence="4">
    <location>
        <begin position="78"/>
        <end position="188"/>
    </location>
</feature>
<dbReference type="Proteomes" id="UP001154400">
    <property type="component" value="Chromosome"/>
</dbReference>
<dbReference type="InterPro" id="IPR013538">
    <property type="entry name" value="ASHA1/2-like_C"/>
</dbReference>
<dbReference type="AlphaFoldDB" id="A0A3S5YA19"/>
<comment type="similarity">
    <text evidence="1">Belongs to the AHA1 family.</text>
</comment>
<sequence>MTTSEVPFGEARAQLRELVCRVGYRGERITITRHGAPAAALVSLDDLRSLEAFAPVGGDPVGPERQTVDETVAVGGSLRDVWNAIARYRERAGWWVDLVVDAEVGGDALISWDERRGRVVDCVDGETIAMRWGSKAATAQSPIQVRIDFVVDDAEVRIRATQVGPGPGADYWRERLQAWKAYVEALSSSVQP</sequence>
<comment type="similarity">
    <text evidence="2 3">Belongs to the phD/YefM antitoxin family.</text>
</comment>
<dbReference type="NCBIfam" id="TIGR01552">
    <property type="entry name" value="phd_fam"/>
    <property type="match status" value="1"/>
</dbReference>
<accession>A0A3S5YA19</accession>
<name>A0A3S5YA19_RHOH1</name>
<evidence type="ECO:0000313" key="6">
    <source>
        <dbReference type="Proteomes" id="UP000006892"/>
    </source>
</evidence>
<evidence type="ECO:0000259" key="4">
    <source>
        <dbReference type="Pfam" id="PF08327"/>
    </source>
</evidence>
<dbReference type="PANTHER" id="PTHR33713">
    <property type="entry name" value="ANTITOXIN YAFN-RELATED"/>
    <property type="match status" value="1"/>
</dbReference>
<organism evidence="5">
    <name type="scientific">Rhodococcus hoagii (strain 103S)</name>
    <name type="common">Rhodococcus equi</name>
    <dbReference type="NCBI Taxonomy" id="685727"/>
    <lineage>
        <taxon>Bacteria</taxon>
        <taxon>Bacillati</taxon>
        <taxon>Actinomycetota</taxon>
        <taxon>Actinomycetes</taxon>
        <taxon>Mycobacteriales</taxon>
        <taxon>Nocardiaceae</taxon>
        <taxon>Prescottella</taxon>
    </lineage>
</organism>
<dbReference type="Gene3D" id="3.30.530.20">
    <property type="match status" value="1"/>
</dbReference>
<dbReference type="Gene3D" id="3.40.1620.10">
    <property type="entry name" value="YefM-like domain"/>
    <property type="match status" value="1"/>
</dbReference>
<dbReference type="RefSeq" id="WP_013416792.1">
    <property type="nucleotide sequence ID" value="NC_014659.1"/>
</dbReference>
<evidence type="ECO:0000256" key="1">
    <source>
        <dbReference type="ARBA" id="ARBA00006817"/>
    </source>
</evidence>
<dbReference type="InterPro" id="IPR051405">
    <property type="entry name" value="phD/YefM_antitoxin"/>
</dbReference>
<gene>
    <name evidence="5" type="ordered locus">REQ_34130</name>
</gene>
<dbReference type="PANTHER" id="PTHR33713:SF10">
    <property type="entry name" value="ANTITOXIN YAFN"/>
    <property type="match status" value="1"/>
</dbReference>
<evidence type="ECO:0000256" key="2">
    <source>
        <dbReference type="ARBA" id="ARBA00009981"/>
    </source>
</evidence>
<evidence type="ECO:0000256" key="3">
    <source>
        <dbReference type="RuleBase" id="RU362080"/>
    </source>
</evidence>
<dbReference type="Pfam" id="PF02604">
    <property type="entry name" value="PhdYeFM_antitox"/>
    <property type="match status" value="1"/>
</dbReference>
<dbReference type="SUPFAM" id="SSF143120">
    <property type="entry name" value="YefM-like"/>
    <property type="match status" value="1"/>
</dbReference>